<dbReference type="Proteomes" id="UP000226192">
    <property type="component" value="Unassembled WGS sequence"/>
</dbReference>
<dbReference type="GO" id="GO:0005829">
    <property type="term" value="C:cytosol"/>
    <property type="evidence" value="ECO:0007669"/>
    <property type="project" value="GOC"/>
</dbReference>
<comment type="similarity">
    <text evidence="1 2">Belongs to the VPS51 family.</text>
</comment>
<organism evidence="4 5">
    <name type="scientific">Ophiocordyceps australis</name>
    <dbReference type="NCBI Taxonomy" id="1399860"/>
    <lineage>
        <taxon>Eukaryota</taxon>
        <taxon>Fungi</taxon>
        <taxon>Dikarya</taxon>
        <taxon>Ascomycota</taxon>
        <taxon>Pezizomycotina</taxon>
        <taxon>Sordariomycetes</taxon>
        <taxon>Hypocreomycetidae</taxon>
        <taxon>Hypocreales</taxon>
        <taxon>Ophiocordycipitaceae</taxon>
        <taxon>Ophiocordyceps</taxon>
    </lineage>
</organism>
<evidence type="ECO:0000313" key="4">
    <source>
        <dbReference type="EMBL" id="PHH59362.1"/>
    </source>
</evidence>
<dbReference type="Pfam" id="PF08700">
    <property type="entry name" value="VPS51_Exo84_N"/>
    <property type="match status" value="1"/>
</dbReference>
<protein>
    <recommendedName>
        <fullName evidence="2">Vacuolar protein sorting-associated protein 51 homolog</fullName>
    </recommendedName>
</protein>
<dbReference type="GO" id="GO:0006869">
    <property type="term" value="P:lipid transport"/>
    <property type="evidence" value="ECO:0007669"/>
    <property type="project" value="UniProtKB-UniRule"/>
</dbReference>
<dbReference type="AlphaFoldDB" id="A0A2C5XWM1"/>
<dbReference type="InterPro" id="IPR014812">
    <property type="entry name" value="Vps51"/>
</dbReference>
<dbReference type="PANTHER" id="PTHR15954">
    <property type="entry name" value="VACUOLAR PROTEIN SORTING-ASSOCIATED PROTEIN 51 HOMOLOG"/>
    <property type="match status" value="1"/>
</dbReference>
<comment type="subcellular location">
    <subcellularLocation>
        <location evidence="2">Golgi apparatus</location>
        <location evidence="2">trans-Golgi network</location>
    </subcellularLocation>
</comment>
<evidence type="ECO:0000256" key="2">
    <source>
        <dbReference type="RuleBase" id="RU368010"/>
    </source>
</evidence>
<reference evidence="4 5" key="1">
    <citation type="submission" date="2017-06" db="EMBL/GenBank/DDBJ databases">
        <title>Ant-infecting Ophiocordyceps genomes reveal a high diversity of potential behavioral manipulation genes and a possible major role for enterotoxins.</title>
        <authorList>
            <person name="De Bekker C."/>
            <person name="Evans H.C."/>
            <person name="Brachmann A."/>
            <person name="Hughes D.P."/>
        </authorList>
    </citation>
    <scope>NUCLEOTIDE SEQUENCE [LARGE SCALE GENOMIC DNA]</scope>
    <source>
        <strain evidence="4 5">Map64</strain>
    </source>
</reference>
<gene>
    <name evidence="4" type="ORF">CDD81_3343</name>
</gene>
<dbReference type="GO" id="GO:1990745">
    <property type="term" value="C:EARP complex"/>
    <property type="evidence" value="ECO:0007669"/>
    <property type="project" value="TreeGrafter"/>
</dbReference>
<accession>A0A2C5XWM1</accession>
<dbReference type="GO" id="GO:0042147">
    <property type="term" value="P:retrograde transport, endosome to Golgi"/>
    <property type="evidence" value="ECO:0007669"/>
    <property type="project" value="UniProtKB-UniRule"/>
</dbReference>
<comment type="function">
    <text evidence="2">Acts as component of the GARP complex that is involved in retrograde transport from early and late endosomes to the trans-Golgi network (TGN).</text>
</comment>
<keyword evidence="2" id="KW-0333">Golgi apparatus</keyword>
<evidence type="ECO:0000313" key="5">
    <source>
        <dbReference type="Proteomes" id="UP000226192"/>
    </source>
</evidence>
<keyword evidence="5" id="KW-1185">Reference proteome</keyword>
<feature type="compositionally biased region" description="Polar residues" evidence="3">
    <location>
        <begin position="16"/>
        <end position="28"/>
    </location>
</feature>
<evidence type="ECO:0000256" key="3">
    <source>
        <dbReference type="SAM" id="MobiDB-lite"/>
    </source>
</evidence>
<dbReference type="GO" id="GO:0016020">
    <property type="term" value="C:membrane"/>
    <property type="evidence" value="ECO:0007669"/>
    <property type="project" value="TreeGrafter"/>
</dbReference>
<sequence length="282" mass="30750">MSTIATPRDRPGPPSRHQSGTPTSSSRASFDADGASLASPGPGPPLHASQHASPHALPSKRANRAALREYYKLRAPPPPRIEMPLDSEVPPSELDAPHFNVAAYVDSVVGGHGLADLLRLYSRIVAEMRALDAEKKALVYDNYSKLIAATDTIRKMRANMDPLNPMASTLDAAISHIYNQAAAIRDAARDTLPLPDSQDARTRALEARRRKTRQLAVLALAMPQRLRDLIAEGQADEASRQWNLVRRLLMSWKHRGLGGPDVDECINQGDAALSRTAREPES</sequence>
<dbReference type="GO" id="GO:0015031">
    <property type="term" value="P:protein transport"/>
    <property type="evidence" value="ECO:0007669"/>
    <property type="project" value="UniProtKB-UniRule"/>
</dbReference>
<dbReference type="GO" id="GO:0000938">
    <property type="term" value="C:GARP complex"/>
    <property type="evidence" value="ECO:0007669"/>
    <property type="project" value="UniProtKB-UniRule"/>
</dbReference>
<dbReference type="EMBL" id="NJET01000212">
    <property type="protein sequence ID" value="PHH59362.1"/>
    <property type="molecule type" value="Genomic_DNA"/>
</dbReference>
<dbReference type="GO" id="GO:0048193">
    <property type="term" value="P:Golgi vesicle transport"/>
    <property type="evidence" value="ECO:0007669"/>
    <property type="project" value="TreeGrafter"/>
</dbReference>
<dbReference type="OrthoDB" id="203678at2759"/>
<dbReference type="GO" id="GO:0007030">
    <property type="term" value="P:Golgi organization"/>
    <property type="evidence" value="ECO:0007669"/>
    <property type="project" value="UniProtKB-UniRule"/>
</dbReference>
<dbReference type="PANTHER" id="PTHR15954:SF4">
    <property type="entry name" value="VACUOLAR PROTEIN SORTING-ASSOCIATED PROTEIN 51 HOMOLOG"/>
    <property type="match status" value="1"/>
</dbReference>
<dbReference type="GO" id="GO:0032456">
    <property type="term" value="P:endocytic recycling"/>
    <property type="evidence" value="ECO:0007669"/>
    <property type="project" value="TreeGrafter"/>
</dbReference>
<dbReference type="STRING" id="1399860.A0A2C5XWM1"/>
<comment type="subunit">
    <text evidence="2">Component of the Golgi-associated retrograde protein (GARP) complex.</text>
</comment>
<evidence type="ECO:0000256" key="1">
    <source>
        <dbReference type="ARBA" id="ARBA00006080"/>
    </source>
</evidence>
<proteinExistence type="inferred from homology"/>
<comment type="caution">
    <text evidence="4">The sequence shown here is derived from an EMBL/GenBank/DDBJ whole genome shotgun (WGS) entry which is preliminary data.</text>
</comment>
<keyword evidence="2" id="KW-0813">Transport</keyword>
<keyword evidence="2" id="KW-0653">Protein transport</keyword>
<feature type="region of interest" description="Disordered" evidence="3">
    <location>
        <begin position="1"/>
        <end position="61"/>
    </location>
</feature>
<keyword evidence="2" id="KW-0445">Lipid transport</keyword>
<name>A0A2C5XWM1_9HYPO</name>